<accession>A0ABD2YKM0</accession>
<keyword evidence="4" id="KW-0547">Nucleotide-binding</keyword>
<gene>
    <name evidence="9" type="ORF">ACH5RR_031837</name>
</gene>
<keyword evidence="2" id="KW-0433">Leucine-rich repeat</keyword>
<keyword evidence="6" id="KW-0067">ATP-binding</keyword>
<dbReference type="Gene3D" id="3.40.50.300">
    <property type="entry name" value="P-loop containing nucleotide triphosphate hydrolases"/>
    <property type="match status" value="1"/>
</dbReference>
<dbReference type="PANTHER" id="PTHR36766">
    <property type="entry name" value="PLANT BROAD-SPECTRUM MILDEW RESISTANCE PROTEIN RPW8"/>
    <property type="match status" value="1"/>
</dbReference>
<comment type="similarity">
    <text evidence="1">Belongs to the disease resistance NB-LRR family.</text>
</comment>
<dbReference type="EMBL" id="JBJUIK010000013">
    <property type="protein sequence ID" value="KAL3506455.1"/>
    <property type="molecule type" value="Genomic_DNA"/>
</dbReference>
<dbReference type="Pfam" id="PF18052">
    <property type="entry name" value="Rx_N"/>
    <property type="match status" value="1"/>
</dbReference>
<dbReference type="GO" id="GO:0005524">
    <property type="term" value="F:ATP binding"/>
    <property type="evidence" value="ECO:0007669"/>
    <property type="project" value="UniProtKB-KW"/>
</dbReference>
<evidence type="ECO:0000313" key="10">
    <source>
        <dbReference type="Proteomes" id="UP001630127"/>
    </source>
</evidence>
<dbReference type="GO" id="GO:0006952">
    <property type="term" value="P:defense response"/>
    <property type="evidence" value="ECO:0007669"/>
    <property type="project" value="UniProtKB-KW"/>
</dbReference>
<protein>
    <submittedName>
        <fullName evidence="9">Uncharacterized protein</fullName>
    </submittedName>
</protein>
<dbReference type="InterPro" id="IPR041118">
    <property type="entry name" value="Rx_N"/>
</dbReference>
<dbReference type="InterPro" id="IPR002182">
    <property type="entry name" value="NB-ARC"/>
</dbReference>
<dbReference type="CDD" id="cd14798">
    <property type="entry name" value="RX-CC_like"/>
    <property type="match status" value="1"/>
</dbReference>
<dbReference type="Proteomes" id="UP001630127">
    <property type="component" value="Unassembled WGS sequence"/>
</dbReference>
<evidence type="ECO:0000256" key="5">
    <source>
        <dbReference type="ARBA" id="ARBA00022821"/>
    </source>
</evidence>
<proteinExistence type="inferred from homology"/>
<feature type="domain" description="Disease resistance N-terminal" evidence="8">
    <location>
        <begin position="619"/>
        <end position="701"/>
    </location>
</feature>
<sequence>MAAAAACASASSLGLIDSALVELRNQCNKCFREDLDRPSEPNFEWLSFSDNIEALSRDWLLLKTFWESIYVWSDAGKVFLKEKSEQNREPQSLALKIDAAAKEVAADLISIRVYGEHEEEYSVSEMNNLLADCMRKSEQLMAEVGEAVDHLTVSSIQVQVKLHSLADHRTFWTTFLSLVRRNLRLSLLWYDRSIDPPIPTNSLDKQILALDNEISSFKKYITAIQKEFGSNFPVAAASDHVIDDFLKHVASVFVRIAIESCSCWSNSNKKSTDRIEVVKSKLTNKQLVDLHYEIDPTNPKFMEFHLKFLKAIKKMKIKVVDFLFCQRQVDFVGYFCSYLLTQRTHIALERELKSLVSIFISQQLEDDDSGLFQEISLLLVEAACLWEPVRKLGETRWPPCSELLTKVCLLKAELFLKGQLYNSNSFSVIFNRYHYGGFHNILENLRRFSKDIPQEKMEYGKQRLELIEKVAKEVAFLCEQFEAKKITESMAKNSLLQLLLKMVVFKSKSFFMELLNSNAISIAYEKDQIVSLLEQLKFLDLLLPNKQSKDREDVDMIFPQIEALARWMMCFSCSCTIKRQSIISVSELQDKVKHIKPKLKEIGPQFPLSNFPKTCIQGFIDFLCRKLGELLKYDPKSIAPVKHHVVEIRLNLKSLSSFLVKVSVLNIEHQELKDLGNHLINLAYKIEYVVDSIQVDAHWQHFFWFGYLIEELRLVDRQASQIHEIISDAKVQNVTLVSCDMKSQGRTPVIHEMVVNLWDEEEVIIDRLTRGSSHRDIVSIVGMPGLGKTTMARKVYNNKKIVYHFHHHAWCTVSQVYDKKELLLEILSDIHGPTSEIHQMSQEDLELKLHQCLLKNRYLIVMDDVWDVGAWNDLDKSFPDDVNGSRILITSRIRDVTMEIKPNADPHSLRPFSDDESWKLLEEKVFQGEGSPEEFLLVGQKIAQQCKGPTSCSCCNIWSPP</sequence>
<dbReference type="FunFam" id="3.40.50.300:FF:001091">
    <property type="entry name" value="Probable disease resistance protein At1g61300"/>
    <property type="match status" value="1"/>
</dbReference>
<evidence type="ECO:0000256" key="1">
    <source>
        <dbReference type="ARBA" id="ARBA00008894"/>
    </source>
</evidence>
<dbReference type="Gene3D" id="1.20.5.4130">
    <property type="match status" value="1"/>
</dbReference>
<comment type="caution">
    <text evidence="9">The sequence shown here is derived from an EMBL/GenBank/DDBJ whole genome shotgun (WGS) entry which is preliminary data.</text>
</comment>
<evidence type="ECO:0000313" key="9">
    <source>
        <dbReference type="EMBL" id="KAL3506455.1"/>
    </source>
</evidence>
<keyword evidence="3" id="KW-0677">Repeat</keyword>
<feature type="domain" description="NB-ARC" evidence="7">
    <location>
        <begin position="762"/>
        <end position="929"/>
    </location>
</feature>
<dbReference type="SUPFAM" id="SSF52540">
    <property type="entry name" value="P-loop containing nucleoside triphosphate hydrolases"/>
    <property type="match status" value="1"/>
</dbReference>
<dbReference type="InterPro" id="IPR027417">
    <property type="entry name" value="P-loop_NTPase"/>
</dbReference>
<evidence type="ECO:0000259" key="8">
    <source>
        <dbReference type="Pfam" id="PF18052"/>
    </source>
</evidence>
<keyword evidence="5" id="KW-0611">Plant defense</keyword>
<dbReference type="Pfam" id="PF00931">
    <property type="entry name" value="NB-ARC"/>
    <property type="match status" value="1"/>
</dbReference>
<evidence type="ECO:0000256" key="4">
    <source>
        <dbReference type="ARBA" id="ARBA00022741"/>
    </source>
</evidence>
<reference evidence="9 10" key="1">
    <citation type="submission" date="2024-11" db="EMBL/GenBank/DDBJ databases">
        <title>A near-complete genome assembly of Cinchona calisaya.</title>
        <authorList>
            <person name="Lian D.C."/>
            <person name="Zhao X.W."/>
            <person name="Wei L."/>
        </authorList>
    </citation>
    <scope>NUCLEOTIDE SEQUENCE [LARGE SCALE GENOMIC DNA]</scope>
    <source>
        <tissue evidence="9">Nenye</tissue>
    </source>
</reference>
<organism evidence="9 10">
    <name type="scientific">Cinchona calisaya</name>
    <dbReference type="NCBI Taxonomy" id="153742"/>
    <lineage>
        <taxon>Eukaryota</taxon>
        <taxon>Viridiplantae</taxon>
        <taxon>Streptophyta</taxon>
        <taxon>Embryophyta</taxon>
        <taxon>Tracheophyta</taxon>
        <taxon>Spermatophyta</taxon>
        <taxon>Magnoliopsida</taxon>
        <taxon>eudicotyledons</taxon>
        <taxon>Gunneridae</taxon>
        <taxon>Pentapetalae</taxon>
        <taxon>asterids</taxon>
        <taxon>lamiids</taxon>
        <taxon>Gentianales</taxon>
        <taxon>Rubiaceae</taxon>
        <taxon>Cinchonoideae</taxon>
        <taxon>Cinchoneae</taxon>
        <taxon>Cinchona</taxon>
    </lineage>
</organism>
<dbReference type="PANTHER" id="PTHR36766:SF44">
    <property type="entry name" value="NBS-CODING RESISTANCE GENE ANALOG"/>
    <property type="match status" value="1"/>
</dbReference>
<dbReference type="AlphaFoldDB" id="A0ABD2YKM0"/>
<dbReference type="PRINTS" id="PR00364">
    <property type="entry name" value="DISEASERSIST"/>
</dbReference>
<keyword evidence="10" id="KW-1185">Reference proteome</keyword>
<evidence type="ECO:0000259" key="7">
    <source>
        <dbReference type="Pfam" id="PF00931"/>
    </source>
</evidence>
<dbReference type="InterPro" id="IPR038005">
    <property type="entry name" value="RX-like_CC"/>
</dbReference>
<evidence type="ECO:0000256" key="2">
    <source>
        <dbReference type="ARBA" id="ARBA00022614"/>
    </source>
</evidence>
<name>A0ABD2YKM0_9GENT</name>
<evidence type="ECO:0000256" key="6">
    <source>
        <dbReference type="ARBA" id="ARBA00022840"/>
    </source>
</evidence>
<evidence type="ECO:0000256" key="3">
    <source>
        <dbReference type="ARBA" id="ARBA00022737"/>
    </source>
</evidence>